<gene>
    <name evidence="1" type="ORF">GIY21_02780</name>
    <name evidence="2" type="ORF">GIY22_02770</name>
</gene>
<organism evidence="1 4">
    <name type="scientific">Xanthomonas sontii</name>
    <dbReference type="NCBI Taxonomy" id="2650745"/>
    <lineage>
        <taxon>Bacteria</taxon>
        <taxon>Pseudomonadati</taxon>
        <taxon>Pseudomonadota</taxon>
        <taxon>Gammaproteobacteria</taxon>
        <taxon>Lysobacterales</taxon>
        <taxon>Lysobacteraceae</taxon>
        <taxon>Xanthomonas</taxon>
    </lineage>
</organism>
<comment type="caution">
    <text evidence="1">The sequence shown here is derived from an EMBL/GenBank/DDBJ whole genome shotgun (WGS) entry which is preliminary data.</text>
</comment>
<name>A0A6N7Q4C4_9XANT</name>
<dbReference type="EMBL" id="WJPN01000002">
    <property type="protein sequence ID" value="MRG99208.1"/>
    <property type="molecule type" value="Genomic_DNA"/>
</dbReference>
<evidence type="ECO:0000313" key="1">
    <source>
        <dbReference type="EMBL" id="MRG99208.1"/>
    </source>
</evidence>
<reference evidence="2" key="2">
    <citation type="journal article" date="2020" name="Plant Dis.">
        <title>A Grain Rot of Rice in Iran Caused by a Xanthomonas Strain Closely Related to X. sacchari.</title>
        <authorList>
            <person name="Mirghasempour S.A."/>
            <person name="Huang S."/>
            <person name="Studholme D.J."/>
            <person name="Brady C.L."/>
        </authorList>
    </citation>
    <scope>NUCLEOTIDE SEQUENCE</scope>
    <source>
        <strain evidence="2">SAM114</strain>
    </source>
</reference>
<proteinExistence type="predicted"/>
<evidence type="ECO:0000313" key="2">
    <source>
        <dbReference type="EMBL" id="MRH73540.1"/>
    </source>
</evidence>
<dbReference type="EMBL" id="WJPM01000002">
    <property type="protein sequence ID" value="MRH73540.1"/>
    <property type="molecule type" value="Genomic_DNA"/>
</dbReference>
<sequence>MSLLLARGDYDSDEDAKALHAALGDASPELRAGVYWAQDAMAHKHRAKGDRGARARLIRVHSEGGLRLDPVKDETWLLSAISDPVRSAEEQALAFETAKSFTHGKPNPEAWARKLKSAAKGNAELEAEADFFAKRISEPREEPAWMKRDAERREANRRKHARRLSDWRLRFREIADRPDDVFAPARVETTIWDIWCATDIDRGASDHAGWNRGYLERMFGKEIADRFRSAFAASWRTRTPTVRSERSKDEKSTYLVIWRMGLAGIYAEAEDPLWADKLTADEAKLACRYALIELNRLPRWVEQLAVRHPKAVDEIIGSELDDALRSGDELHGMLLKYVQRDAPVVAMLLLPRVQAWVHNSMAAGPLSGPDQKTIEHAASYLFEFGTASDTAMLEAAALAAVENGASEPTLGLWLPILARISHSALADALERLGKSVEPAKKSEMVRWIGALFGHHAAIDIAQLSEQPELLLRFVRLANRHVRSEHDDARQGMRESGFRDNAEYARSMLSNAFMDAPGTEAWKLKLSLADDPDVARYRDRLIAIGREKLAQELDAVSMTEREVIAFEENFEVAPRSRAQMAQILASRLDDIDDLLRQDESPRELWEKITEEKLLRRELASQFRQRSLNSYTTTQESATAEEKETDIRLISTAPGNLQASVELKIGENGYTYKDLSDALRFQLVGQYMAPEYRRVGVLWISWRGEKTWEDSDTGLTMTFEEVISRLNTEAEALLASLGADAFLVARGLYLGGVKLGVKKKRTRKSTTRKPV</sequence>
<protein>
    <submittedName>
        <fullName evidence="1">Uncharacterized protein</fullName>
    </submittedName>
</protein>
<keyword evidence="3" id="KW-1185">Reference proteome</keyword>
<dbReference type="Proteomes" id="UP000439314">
    <property type="component" value="Unassembled WGS sequence"/>
</dbReference>
<dbReference type="Proteomes" id="UP000437931">
    <property type="component" value="Unassembled WGS sequence"/>
</dbReference>
<dbReference type="AlphaFoldDB" id="A0A6N7Q4C4"/>
<dbReference type="RefSeq" id="WP_153750583.1">
    <property type="nucleotide sequence ID" value="NZ_WJPM01000002.1"/>
</dbReference>
<evidence type="ECO:0000313" key="3">
    <source>
        <dbReference type="Proteomes" id="UP000437931"/>
    </source>
</evidence>
<accession>A0A6N7Q4C4</accession>
<evidence type="ECO:0000313" key="4">
    <source>
        <dbReference type="Proteomes" id="UP000439314"/>
    </source>
</evidence>
<reference evidence="3 4" key="1">
    <citation type="submission" date="2019-11" db="EMBL/GenBank/DDBJ databases">
        <title>First report of rice panicle blight caused by Xanthomonas sp. in Iran.</title>
        <authorList>
            <person name="Mirghasempour S.A."/>
            <person name="Huang S."/>
            <person name="Brady C.L."/>
            <person name="Studholme D.J."/>
        </authorList>
    </citation>
    <scope>NUCLEOTIDE SEQUENCE [LARGE SCALE GENOMIC DNA]</scope>
    <source>
        <strain evidence="1 4">ASD011</strain>
        <strain evidence="3">SAM114</strain>
    </source>
</reference>